<dbReference type="AlphaFoldDB" id="A0A5N7AQS7"/>
<evidence type="ECO:0000256" key="3">
    <source>
        <dbReference type="PROSITE-ProRule" id="PRU00221"/>
    </source>
</evidence>
<feature type="non-terminal residue" evidence="6">
    <location>
        <position position="1052"/>
    </location>
</feature>
<dbReference type="GO" id="GO:0006891">
    <property type="term" value="P:intra-Golgi vesicle-mediated transport"/>
    <property type="evidence" value="ECO:0007669"/>
    <property type="project" value="TreeGrafter"/>
</dbReference>
<dbReference type="InterPro" id="IPR015943">
    <property type="entry name" value="WD40/YVTN_repeat-like_dom_sf"/>
</dbReference>
<reference evidence="6 7" key="1">
    <citation type="submission" date="2019-04" db="EMBL/GenBank/DDBJ databases">
        <title>Friends and foes A comparative genomics studyof 23 Aspergillus species from section Flavi.</title>
        <authorList>
            <consortium name="DOE Joint Genome Institute"/>
            <person name="Kjaerbolling I."/>
            <person name="Vesth T."/>
            <person name="Frisvad J.C."/>
            <person name="Nybo J.L."/>
            <person name="Theobald S."/>
            <person name="Kildgaard S."/>
            <person name="Isbrandt T."/>
            <person name="Kuo A."/>
            <person name="Sato A."/>
            <person name="Lyhne E.K."/>
            <person name="Kogle M.E."/>
            <person name="Wiebenga A."/>
            <person name="Kun R.S."/>
            <person name="Lubbers R.J."/>
            <person name="Makela M.R."/>
            <person name="Barry K."/>
            <person name="Chovatia M."/>
            <person name="Clum A."/>
            <person name="Daum C."/>
            <person name="Haridas S."/>
            <person name="He G."/>
            <person name="LaButti K."/>
            <person name="Lipzen A."/>
            <person name="Mondo S."/>
            <person name="Riley R."/>
            <person name="Salamov A."/>
            <person name="Simmons B.A."/>
            <person name="Magnuson J.K."/>
            <person name="Henrissat B."/>
            <person name="Mortensen U.H."/>
            <person name="Larsen T.O."/>
            <person name="Devries R.P."/>
            <person name="Grigoriev I.V."/>
            <person name="Machida M."/>
            <person name="Baker S.E."/>
            <person name="Andersen M.R."/>
        </authorList>
    </citation>
    <scope>NUCLEOTIDE SEQUENCE [LARGE SCALE GENOMIC DNA]</scope>
    <source>
        <strain evidence="6 7">IBT 29228</strain>
    </source>
</reference>
<dbReference type="PROSITE" id="PS50082">
    <property type="entry name" value="WD_REPEATS_2"/>
    <property type="match status" value="4"/>
</dbReference>
<dbReference type="Gene3D" id="2.130.10.10">
    <property type="entry name" value="YVTN repeat-like/Quinoprotein amine dehydrogenase"/>
    <property type="match status" value="2"/>
</dbReference>
<sequence length="1052" mass="117696">MAELSKTRRILKSLSPRAWRGHVKYQDDPVKLQPDNQPNSSIPLSSSQHSIQASQSIESSEPEDLWQTAYAQLDEETQRILSTMKATTNPTEQLDEVINLTTEQYMEFQKNSNGRFRTSSRNIINAVLSFNDITKAVAAFDPTQHAASAWAIVSLGLTMAKNYRDQQDALFESSDYLADILAQCAFIEVKLYHKGRSSHPHDLKNPLVRLYKAILHYAALVHKGQTANKAKRLLGSVSAITQSPLRELKASVEKERECLHGWIELSQYLNREEEADKILQNIDKMSGSMKKLIEQSRFKNLPVAEGAFFDSYINQNEDFCLQDTRTDLLCQIMEWAQSEGQFIFWLNGMAGTGKSTIARTVARSFQEQKILGATFFFKRGEADRGNAKRLISTIIRELISRHRQLVPAVLDAIENDACIASKSLSEQFNKLLYQPLMELYPDKSTAIVIVIDALDECDGENDIRVVLELLFKLQEIQSVHLRVFLTSRPELPIRLGFKKEKNHQDLVLHELPASVIEHDIRLFLTKKLSQIRDERELASDWPEQEHIERLVKMAVPLFIFAATLCRFVGDADWLPQERLLAVLQDKAATSASDMERTYLPVLNQLVAAKNKKDYTSLLQEFQDIIGVIILLATPLSVVALARLTGKSKDAISNRLNRFHAVLNVPNDPEGPVRILHLSFRDFLVSTEGDFYVNEKDTHGKIASHCLRVMNTRLKHNICNLPSYGTQREDIDPQIISQHLTADLQYSCRYWAHHLKESTGRISQSDILGFLERRFLHWLEALAIIGSISDAVEMIDIVKSSTWTSISAELSDFLYDAKRFTLYNSYIANIAPLQLYGSGLAFAPAQSIVKKVFHDDILRHIIRLPIVEDSWSPVLQTLEGHSLSVRSVAFSPDGCMLASGSADETIKLWDTATGMLRQTLEGHSLSVSSVAFSPDGCTLASGSGDGTIKVWDTATGMLRQTLEGHSFSVSSVAFSPDGCTLASGSDDGIIKLWDTTTGTLRQTLEGHSHSVGSVAFSPDGCMLASGSDDETIKLWDTATGTLRQTLEGHSLSV</sequence>
<accession>A0A5N7AQS7</accession>
<dbReference type="InterPro" id="IPR001680">
    <property type="entry name" value="WD40_rpt"/>
</dbReference>
<evidence type="ECO:0000256" key="2">
    <source>
        <dbReference type="ARBA" id="ARBA00022737"/>
    </source>
</evidence>
<organism evidence="6 7">
    <name type="scientific">Aspergillus bertholletiae</name>
    <dbReference type="NCBI Taxonomy" id="1226010"/>
    <lineage>
        <taxon>Eukaryota</taxon>
        <taxon>Fungi</taxon>
        <taxon>Dikarya</taxon>
        <taxon>Ascomycota</taxon>
        <taxon>Pezizomycotina</taxon>
        <taxon>Eurotiomycetes</taxon>
        <taxon>Eurotiomycetidae</taxon>
        <taxon>Eurotiales</taxon>
        <taxon>Aspergillaceae</taxon>
        <taxon>Aspergillus</taxon>
        <taxon>Aspergillus subgen. Circumdati</taxon>
    </lineage>
</organism>
<dbReference type="GO" id="GO:0006890">
    <property type="term" value="P:retrograde vesicle-mediated transport, Golgi to endoplasmic reticulum"/>
    <property type="evidence" value="ECO:0007669"/>
    <property type="project" value="TreeGrafter"/>
</dbReference>
<dbReference type="SMART" id="SM00320">
    <property type="entry name" value="WD40"/>
    <property type="match status" value="4"/>
</dbReference>
<dbReference type="PANTHER" id="PTHR19876:SF2">
    <property type="entry name" value="COATOMER SUBUNIT BETA"/>
    <property type="match status" value="1"/>
</dbReference>
<name>A0A5N7AQS7_9EURO</name>
<dbReference type="PROSITE" id="PS50837">
    <property type="entry name" value="NACHT"/>
    <property type="match status" value="1"/>
</dbReference>
<feature type="compositionally biased region" description="Low complexity" evidence="4">
    <location>
        <begin position="36"/>
        <end position="59"/>
    </location>
</feature>
<dbReference type="PROSITE" id="PS50294">
    <property type="entry name" value="WD_REPEATS_REGION"/>
    <property type="match status" value="4"/>
</dbReference>
<dbReference type="SUPFAM" id="SSF52540">
    <property type="entry name" value="P-loop containing nucleoside triphosphate hydrolases"/>
    <property type="match status" value="1"/>
</dbReference>
<feature type="domain" description="NACHT" evidence="5">
    <location>
        <begin position="342"/>
        <end position="489"/>
    </location>
</feature>
<dbReference type="EMBL" id="ML736370">
    <property type="protein sequence ID" value="KAE8372212.1"/>
    <property type="molecule type" value="Genomic_DNA"/>
</dbReference>
<keyword evidence="2" id="KW-0677">Repeat</keyword>
<keyword evidence="1 3" id="KW-0853">WD repeat</keyword>
<feature type="repeat" description="WD" evidence="3">
    <location>
        <begin position="961"/>
        <end position="1002"/>
    </location>
</feature>
<dbReference type="CDD" id="cd00200">
    <property type="entry name" value="WD40"/>
    <property type="match status" value="1"/>
</dbReference>
<evidence type="ECO:0000259" key="5">
    <source>
        <dbReference type="PROSITE" id="PS50837"/>
    </source>
</evidence>
<dbReference type="GO" id="GO:0030126">
    <property type="term" value="C:COPI vesicle coat"/>
    <property type="evidence" value="ECO:0007669"/>
    <property type="project" value="TreeGrafter"/>
</dbReference>
<dbReference type="InterPro" id="IPR050844">
    <property type="entry name" value="Coatomer_complex_subunit"/>
</dbReference>
<evidence type="ECO:0000256" key="1">
    <source>
        <dbReference type="ARBA" id="ARBA00022574"/>
    </source>
</evidence>
<dbReference type="Pfam" id="PF24883">
    <property type="entry name" value="NPHP3_N"/>
    <property type="match status" value="1"/>
</dbReference>
<dbReference type="InterPro" id="IPR019775">
    <property type="entry name" value="WD40_repeat_CS"/>
</dbReference>
<feature type="region of interest" description="Disordered" evidence="4">
    <location>
        <begin position="22"/>
        <end position="62"/>
    </location>
</feature>
<feature type="repeat" description="WD" evidence="3">
    <location>
        <begin position="877"/>
        <end position="918"/>
    </location>
</feature>
<feature type="repeat" description="WD" evidence="3">
    <location>
        <begin position="919"/>
        <end position="960"/>
    </location>
</feature>
<dbReference type="GO" id="GO:0006888">
    <property type="term" value="P:endoplasmic reticulum to Golgi vesicle-mediated transport"/>
    <property type="evidence" value="ECO:0007669"/>
    <property type="project" value="TreeGrafter"/>
</dbReference>
<protein>
    <recommendedName>
        <fullName evidence="5">NACHT domain-containing protein</fullName>
    </recommendedName>
</protein>
<gene>
    <name evidence="6" type="ORF">BDV26DRAFT_298071</name>
</gene>
<dbReference type="PANTHER" id="PTHR19876">
    <property type="entry name" value="COATOMER"/>
    <property type="match status" value="1"/>
</dbReference>
<dbReference type="GO" id="GO:0006886">
    <property type="term" value="P:intracellular protein transport"/>
    <property type="evidence" value="ECO:0007669"/>
    <property type="project" value="TreeGrafter"/>
</dbReference>
<proteinExistence type="predicted"/>
<dbReference type="Proteomes" id="UP000326198">
    <property type="component" value="Unassembled WGS sequence"/>
</dbReference>
<dbReference type="SUPFAM" id="SSF50978">
    <property type="entry name" value="WD40 repeat-like"/>
    <property type="match status" value="1"/>
</dbReference>
<feature type="repeat" description="WD" evidence="3">
    <location>
        <begin position="1003"/>
        <end position="1044"/>
    </location>
</feature>
<evidence type="ECO:0000256" key="4">
    <source>
        <dbReference type="SAM" id="MobiDB-lite"/>
    </source>
</evidence>
<dbReference type="PRINTS" id="PR00320">
    <property type="entry name" value="GPROTEINBRPT"/>
</dbReference>
<evidence type="ECO:0000313" key="6">
    <source>
        <dbReference type="EMBL" id="KAE8372212.1"/>
    </source>
</evidence>
<dbReference type="InterPro" id="IPR056884">
    <property type="entry name" value="NPHP3-like_N"/>
</dbReference>
<evidence type="ECO:0000313" key="7">
    <source>
        <dbReference type="Proteomes" id="UP000326198"/>
    </source>
</evidence>
<dbReference type="InterPro" id="IPR027417">
    <property type="entry name" value="P-loop_NTPase"/>
</dbReference>
<dbReference type="InterPro" id="IPR036322">
    <property type="entry name" value="WD40_repeat_dom_sf"/>
</dbReference>
<dbReference type="InterPro" id="IPR007111">
    <property type="entry name" value="NACHT_NTPase"/>
</dbReference>
<dbReference type="Gene3D" id="3.40.50.300">
    <property type="entry name" value="P-loop containing nucleotide triphosphate hydrolases"/>
    <property type="match status" value="1"/>
</dbReference>
<dbReference type="Pfam" id="PF00400">
    <property type="entry name" value="WD40"/>
    <property type="match status" value="4"/>
</dbReference>
<dbReference type="InterPro" id="IPR020472">
    <property type="entry name" value="WD40_PAC1"/>
</dbReference>
<dbReference type="PROSITE" id="PS00678">
    <property type="entry name" value="WD_REPEATS_1"/>
    <property type="match status" value="4"/>
</dbReference>
<dbReference type="OrthoDB" id="674604at2759"/>
<keyword evidence="7" id="KW-1185">Reference proteome</keyword>